<dbReference type="Pfam" id="PF00168">
    <property type="entry name" value="C2"/>
    <property type="match status" value="1"/>
</dbReference>
<dbReference type="InterPro" id="IPR035892">
    <property type="entry name" value="C2_domain_sf"/>
</dbReference>
<evidence type="ECO:0000313" key="2">
    <source>
        <dbReference type="EMBL" id="CAG8746032.1"/>
    </source>
</evidence>
<organism evidence="2 3">
    <name type="scientific">Racocetra fulgida</name>
    <dbReference type="NCBI Taxonomy" id="60492"/>
    <lineage>
        <taxon>Eukaryota</taxon>
        <taxon>Fungi</taxon>
        <taxon>Fungi incertae sedis</taxon>
        <taxon>Mucoromycota</taxon>
        <taxon>Glomeromycotina</taxon>
        <taxon>Glomeromycetes</taxon>
        <taxon>Diversisporales</taxon>
        <taxon>Gigasporaceae</taxon>
        <taxon>Racocetra</taxon>
    </lineage>
</organism>
<dbReference type="Gene3D" id="2.60.40.150">
    <property type="entry name" value="C2 domain"/>
    <property type="match status" value="1"/>
</dbReference>
<feature type="non-terminal residue" evidence="2">
    <location>
        <position position="83"/>
    </location>
</feature>
<dbReference type="InterPro" id="IPR000008">
    <property type="entry name" value="C2_dom"/>
</dbReference>
<dbReference type="Proteomes" id="UP000789396">
    <property type="component" value="Unassembled WGS sequence"/>
</dbReference>
<dbReference type="OrthoDB" id="9895617at2759"/>
<evidence type="ECO:0000313" key="3">
    <source>
        <dbReference type="Proteomes" id="UP000789396"/>
    </source>
</evidence>
<accession>A0A9N9NN91</accession>
<proteinExistence type="predicted"/>
<dbReference type="AlphaFoldDB" id="A0A9N9NN91"/>
<protein>
    <submittedName>
        <fullName evidence="2">8240_t:CDS:1</fullName>
    </submittedName>
</protein>
<comment type="caution">
    <text evidence="2">The sequence shown here is derived from an EMBL/GenBank/DDBJ whole genome shotgun (WGS) entry which is preliminary data.</text>
</comment>
<evidence type="ECO:0000259" key="1">
    <source>
        <dbReference type="Pfam" id="PF00168"/>
    </source>
</evidence>
<dbReference type="EMBL" id="CAJVPZ010034110">
    <property type="protein sequence ID" value="CAG8746032.1"/>
    <property type="molecule type" value="Genomic_DNA"/>
</dbReference>
<name>A0A9N9NN91_9GLOM</name>
<dbReference type="SUPFAM" id="SSF49562">
    <property type="entry name" value="C2 domain (Calcium/lipid-binding domain, CaLB)"/>
    <property type="match status" value="1"/>
</dbReference>
<sequence length="83" mass="9456">LIEECGNMIKNVEYLNQLPCIVTSKSISPMGNSSFYNGKSNPYVRVFHTGNDKDIVAQTKVIDNDLNLVWNEVHYRPVKNIDL</sequence>
<feature type="domain" description="C2" evidence="1">
    <location>
        <begin position="33"/>
        <end position="78"/>
    </location>
</feature>
<keyword evidence="3" id="KW-1185">Reference proteome</keyword>
<gene>
    <name evidence="2" type="ORF">RFULGI_LOCUS13237</name>
</gene>
<reference evidence="2" key="1">
    <citation type="submission" date="2021-06" db="EMBL/GenBank/DDBJ databases">
        <authorList>
            <person name="Kallberg Y."/>
            <person name="Tangrot J."/>
            <person name="Rosling A."/>
        </authorList>
    </citation>
    <scope>NUCLEOTIDE SEQUENCE</scope>
    <source>
        <strain evidence="2">IN212</strain>
    </source>
</reference>